<reference evidence="2 3" key="1">
    <citation type="submission" date="2007-06" db="EMBL/GenBank/DDBJ databases">
        <authorList>
            <person name="Green D."/>
            <person name="Ferriera S."/>
            <person name="Johnson J."/>
            <person name="Kravitz S."/>
            <person name="Beeson K."/>
            <person name="Sutton G."/>
            <person name="Rogers Y.-H."/>
            <person name="Friedman R."/>
            <person name="Frazier M."/>
            <person name="Venter J.C."/>
        </authorList>
    </citation>
    <scope>NUCLEOTIDE SEQUENCE [LARGE SCALE GENOMIC DNA]</scope>
    <source>
        <strain evidence="2 3">DG893</strain>
    </source>
</reference>
<accession>A6EZE5</accession>
<keyword evidence="3" id="KW-1185">Reference proteome</keyword>
<keyword evidence="1" id="KW-1133">Transmembrane helix</keyword>
<keyword evidence="1" id="KW-0472">Membrane</keyword>
<keyword evidence="1" id="KW-0812">Transmembrane</keyword>
<protein>
    <submittedName>
        <fullName evidence="2">Uncharacterized protein</fullName>
    </submittedName>
</protein>
<name>A6EZE5_9GAMM</name>
<evidence type="ECO:0000313" key="2">
    <source>
        <dbReference type="EMBL" id="EDM48144.1"/>
    </source>
</evidence>
<dbReference type="Proteomes" id="UP000005856">
    <property type="component" value="Unassembled WGS sequence"/>
</dbReference>
<dbReference type="eggNOG" id="ENOG5033DWN">
    <property type="taxonomic scope" value="Bacteria"/>
</dbReference>
<sequence>MCIDGIKVNRCQHQRREAAPANDAVNGFPCIGEQDVGAIGTQHLAKLRAFNTFYQEHASLLNLDDVGHFLIDFRGHSQRQNHFVLVIADLVVGGVQIQIDLGFPLVLKNRRGIRRLERQILHIDTLERKLGLILVFVACCGLLIFSHVQSFHFR</sequence>
<evidence type="ECO:0000313" key="3">
    <source>
        <dbReference type="Proteomes" id="UP000005856"/>
    </source>
</evidence>
<proteinExistence type="predicted"/>
<dbReference type="EMBL" id="ABCP01000009">
    <property type="protein sequence ID" value="EDM48144.1"/>
    <property type="molecule type" value="Genomic_DNA"/>
</dbReference>
<gene>
    <name evidence="2" type="ORF">MDG893_03685</name>
</gene>
<comment type="caution">
    <text evidence="2">The sequence shown here is derived from an EMBL/GenBank/DDBJ whole genome shotgun (WGS) entry which is preliminary data.</text>
</comment>
<evidence type="ECO:0000256" key="1">
    <source>
        <dbReference type="SAM" id="Phobius"/>
    </source>
</evidence>
<organism evidence="2 3">
    <name type="scientific">Marinobacter algicola DG893</name>
    <dbReference type="NCBI Taxonomy" id="443152"/>
    <lineage>
        <taxon>Bacteria</taxon>
        <taxon>Pseudomonadati</taxon>
        <taxon>Pseudomonadota</taxon>
        <taxon>Gammaproteobacteria</taxon>
        <taxon>Pseudomonadales</taxon>
        <taxon>Marinobacteraceae</taxon>
        <taxon>Marinobacter</taxon>
    </lineage>
</organism>
<feature type="transmembrane region" description="Helical" evidence="1">
    <location>
        <begin position="128"/>
        <end position="148"/>
    </location>
</feature>
<dbReference type="AlphaFoldDB" id="A6EZE5"/>